<organism evidence="2 3">
    <name type="scientific">Alkalispirochaeta americana</name>
    <dbReference type="NCBI Taxonomy" id="159291"/>
    <lineage>
        <taxon>Bacteria</taxon>
        <taxon>Pseudomonadati</taxon>
        <taxon>Spirochaetota</taxon>
        <taxon>Spirochaetia</taxon>
        <taxon>Spirochaetales</taxon>
        <taxon>Spirochaetaceae</taxon>
        <taxon>Alkalispirochaeta</taxon>
    </lineage>
</organism>
<feature type="domain" description="AAA" evidence="1">
    <location>
        <begin position="9"/>
        <end position="182"/>
    </location>
</feature>
<dbReference type="OrthoDB" id="9777757at2"/>
<proteinExistence type="predicted"/>
<protein>
    <submittedName>
        <fullName evidence="2">Chromosome partitioning protein</fullName>
    </submittedName>
</protein>
<dbReference type="Gene3D" id="3.40.50.300">
    <property type="entry name" value="P-loop containing nucleotide triphosphate hydrolases"/>
    <property type="match status" value="1"/>
</dbReference>
<dbReference type="STRING" id="159291.SAMN05920897_11162"/>
<reference evidence="2 3" key="1">
    <citation type="submission" date="2017-01" db="EMBL/GenBank/DDBJ databases">
        <authorList>
            <person name="Mah S.A."/>
            <person name="Swanson W.J."/>
            <person name="Moy G.W."/>
            <person name="Vacquier V.D."/>
        </authorList>
    </citation>
    <scope>NUCLEOTIDE SEQUENCE [LARGE SCALE GENOMIC DNA]</scope>
    <source>
        <strain evidence="2 3">ASpG1</strain>
    </source>
</reference>
<evidence type="ECO:0000259" key="1">
    <source>
        <dbReference type="Pfam" id="PF13614"/>
    </source>
</evidence>
<dbReference type="PANTHER" id="PTHR13696:SF52">
    <property type="entry name" value="PARA FAMILY PROTEIN CT_582"/>
    <property type="match status" value="1"/>
</dbReference>
<accession>A0A1N6U0J4</accession>
<dbReference type="InterPro" id="IPR025669">
    <property type="entry name" value="AAA_dom"/>
</dbReference>
<keyword evidence="3" id="KW-1185">Reference proteome</keyword>
<dbReference type="Pfam" id="PF13614">
    <property type="entry name" value="AAA_31"/>
    <property type="match status" value="1"/>
</dbReference>
<evidence type="ECO:0000313" key="2">
    <source>
        <dbReference type="EMBL" id="SIQ59142.1"/>
    </source>
</evidence>
<dbReference type="RefSeq" id="WP_076489033.1">
    <property type="nucleotide sequence ID" value="NZ_FTMS01000011.1"/>
</dbReference>
<dbReference type="EMBL" id="FTMS01000011">
    <property type="protein sequence ID" value="SIQ59142.1"/>
    <property type="molecule type" value="Genomic_DNA"/>
</dbReference>
<dbReference type="InterPro" id="IPR050678">
    <property type="entry name" value="DNA_Partitioning_ATPase"/>
</dbReference>
<evidence type="ECO:0000313" key="3">
    <source>
        <dbReference type="Proteomes" id="UP000186400"/>
    </source>
</evidence>
<dbReference type="SUPFAM" id="SSF52540">
    <property type="entry name" value="P-loop containing nucleoside triphosphate hydrolases"/>
    <property type="match status" value="1"/>
</dbReference>
<dbReference type="CDD" id="cd02042">
    <property type="entry name" value="ParAB_family"/>
    <property type="match status" value="1"/>
</dbReference>
<name>A0A1N6U0J4_9SPIO</name>
<dbReference type="PANTHER" id="PTHR13696">
    <property type="entry name" value="P-LOOP CONTAINING NUCLEOSIDE TRIPHOSPHATE HYDROLASE"/>
    <property type="match status" value="1"/>
</dbReference>
<sequence>MTALAPRRLVFTNRKGGCGKTTTSVNIAAALAHMGHRVLVVDTDPQAHATMSLGIAQAGLKADLSTLVESRSSFEETLQPTYIPRLAVIPSSRRLADFERRHSNLREARFWMRDRLSPAMDSFEFTIFDTPPTTQLLTLGALIAGREAYIPMQAQFLAMEGMIEIIELTEQIQKHYNPDLEVRGIIPTFVDTSVLGGGALLEDIRNRLGRELVLKPVHLNRELAEAPGAGQTIFQHSLRSSGAIDYYRVALQIRDRAPEG</sequence>
<dbReference type="InterPro" id="IPR027417">
    <property type="entry name" value="P-loop_NTPase"/>
</dbReference>
<gene>
    <name evidence="2" type="ORF">SAMN05920897_11162</name>
</gene>
<dbReference type="AlphaFoldDB" id="A0A1N6U0J4"/>
<dbReference type="Proteomes" id="UP000186400">
    <property type="component" value="Unassembled WGS sequence"/>
</dbReference>